<feature type="region of interest" description="Disordered" evidence="1">
    <location>
        <begin position="1"/>
        <end position="62"/>
    </location>
</feature>
<comment type="caution">
    <text evidence="2">The sequence shown here is derived from an EMBL/GenBank/DDBJ whole genome shotgun (WGS) entry which is preliminary data.</text>
</comment>
<reference evidence="2 3" key="1">
    <citation type="journal article" date="2018" name="Front. Plant Sci.">
        <title>Red Clover (Trifolium pratense) and Zigzag Clover (T. medium) - A Picture of Genomic Similarities and Differences.</title>
        <authorList>
            <person name="Dluhosova J."/>
            <person name="Istvanek J."/>
            <person name="Nedelnik J."/>
            <person name="Repkova J."/>
        </authorList>
    </citation>
    <scope>NUCLEOTIDE SEQUENCE [LARGE SCALE GENOMIC DNA]</scope>
    <source>
        <strain evidence="3">cv. 10/8</strain>
        <tissue evidence="2">Leaf</tissue>
    </source>
</reference>
<proteinExistence type="predicted"/>
<dbReference type="AlphaFoldDB" id="A0A392UY62"/>
<organism evidence="2 3">
    <name type="scientific">Trifolium medium</name>
    <dbReference type="NCBI Taxonomy" id="97028"/>
    <lineage>
        <taxon>Eukaryota</taxon>
        <taxon>Viridiplantae</taxon>
        <taxon>Streptophyta</taxon>
        <taxon>Embryophyta</taxon>
        <taxon>Tracheophyta</taxon>
        <taxon>Spermatophyta</taxon>
        <taxon>Magnoliopsida</taxon>
        <taxon>eudicotyledons</taxon>
        <taxon>Gunneridae</taxon>
        <taxon>Pentapetalae</taxon>
        <taxon>rosids</taxon>
        <taxon>fabids</taxon>
        <taxon>Fabales</taxon>
        <taxon>Fabaceae</taxon>
        <taxon>Papilionoideae</taxon>
        <taxon>50 kb inversion clade</taxon>
        <taxon>NPAAA clade</taxon>
        <taxon>Hologalegina</taxon>
        <taxon>IRL clade</taxon>
        <taxon>Trifolieae</taxon>
        <taxon>Trifolium</taxon>
    </lineage>
</organism>
<protein>
    <submittedName>
        <fullName evidence="2">Uncharacterized protein</fullName>
    </submittedName>
</protein>
<feature type="non-terminal residue" evidence="2">
    <location>
        <position position="62"/>
    </location>
</feature>
<accession>A0A392UY62</accession>
<evidence type="ECO:0000256" key="1">
    <source>
        <dbReference type="SAM" id="MobiDB-lite"/>
    </source>
</evidence>
<dbReference type="EMBL" id="LXQA011007136">
    <property type="protein sequence ID" value="MCI80948.1"/>
    <property type="molecule type" value="Genomic_DNA"/>
</dbReference>
<evidence type="ECO:0000313" key="2">
    <source>
        <dbReference type="EMBL" id="MCI80948.1"/>
    </source>
</evidence>
<name>A0A392UY62_9FABA</name>
<feature type="compositionally biased region" description="Pro residues" evidence="1">
    <location>
        <begin position="1"/>
        <end position="11"/>
    </location>
</feature>
<dbReference type="Proteomes" id="UP000265520">
    <property type="component" value="Unassembled WGS sequence"/>
</dbReference>
<evidence type="ECO:0000313" key="3">
    <source>
        <dbReference type="Proteomes" id="UP000265520"/>
    </source>
</evidence>
<keyword evidence="3" id="KW-1185">Reference proteome</keyword>
<sequence length="62" mass="7093">MKIPKQTPPNKDPLLIPFLEGHSSAYRPPERHQPDPIKMPLDSNSRSRIKSDRPIRIQKAAP</sequence>